<evidence type="ECO:0000256" key="4">
    <source>
        <dbReference type="ARBA" id="ARBA00022840"/>
    </source>
</evidence>
<dbReference type="GO" id="GO:0016301">
    <property type="term" value="F:kinase activity"/>
    <property type="evidence" value="ECO:0007669"/>
    <property type="project" value="UniProtKB-KW"/>
</dbReference>
<comment type="caution">
    <text evidence="6">The sequence shown here is derived from an EMBL/GenBank/DDBJ whole genome shotgun (WGS) entry which is preliminary data.</text>
</comment>
<keyword evidence="2 6" id="KW-0808">Transferase</keyword>
<gene>
    <name evidence="6" type="ORF">ACFOHL_13125</name>
</gene>
<dbReference type="EMBL" id="JBHRSW010000029">
    <property type="protein sequence ID" value="MFC3122560.1"/>
    <property type="molecule type" value="Genomic_DNA"/>
</dbReference>
<evidence type="ECO:0000256" key="1">
    <source>
        <dbReference type="ARBA" id="ARBA00009670"/>
    </source>
</evidence>
<evidence type="ECO:0000313" key="6">
    <source>
        <dbReference type="EMBL" id="MFC3122560.1"/>
    </source>
</evidence>
<organism evidence="6 7">
    <name type="scientific">Agaribacter flavus</name>
    <dbReference type="NCBI Taxonomy" id="1902781"/>
    <lineage>
        <taxon>Bacteria</taxon>
        <taxon>Pseudomonadati</taxon>
        <taxon>Pseudomonadota</taxon>
        <taxon>Gammaproteobacteria</taxon>
        <taxon>Alteromonadales</taxon>
        <taxon>Alteromonadaceae</taxon>
        <taxon>Agaribacter</taxon>
    </lineage>
</organism>
<name>A0ABV7FV19_9ALTE</name>
<dbReference type="InterPro" id="IPR034646">
    <property type="entry name" value="ADCK3_dom"/>
</dbReference>
<evidence type="ECO:0000259" key="5">
    <source>
        <dbReference type="Pfam" id="PF03109"/>
    </source>
</evidence>
<reference evidence="7" key="1">
    <citation type="journal article" date="2019" name="Int. J. Syst. Evol. Microbiol.">
        <title>The Global Catalogue of Microorganisms (GCM) 10K type strain sequencing project: providing services to taxonomists for standard genome sequencing and annotation.</title>
        <authorList>
            <consortium name="The Broad Institute Genomics Platform"/>
            <consortium name="The Broad Institute Genome Sequencing Center for Infectious Disease"/>
            <person name="Wu L."/>
            <person name="Ma J."/>
        </authorList>
    </citation>
    <scope>NUCLEOTIDE SEQUENCE [LARGE SCALE GENOMIC DNA]</scope>
    <source>
        <strain evidence="7">KCTC 52473</strain>
    </source>
</reference>
<dbReference type="SUPFAM" id="SSF56112">
    <property type="entry name" value="Protein kinase-like (PK-like)"/>
    <property type="match status" value="1"/>
</dbReference>
<keyword evidence="6" id="KW-0418">Kinase</keyword>
<evidence type="ECO:0000256" key="2">
    <source>
        <dbReference type="ARBA" id="ARBA00022679"/>
    </source>
</evidence>
<protein>
    <submittedName>
        <fullName evidence="6">ABC1 kinase family protein</fullName>
        <ecNumber evidence="6">2.7.-.-</ecNumber>
    </submittedName>
</protein>
<dbReference type="InterPro" id="IPR051409">
    <property type="entry name" value="Atypical_kinase_ADCK"/>
</dbReference>
<dbReference type="EC" id="2.7.-.-" evidence="6"/>
<dbReference type="RefSeq" id="WP_376920689.1">
    <property type="nucleotide sequence ID" value="NZ_JBHRSW010000029.1"/>
</dbReference>
<evidence type="ECO:0000256" key="3">
    <source>
        <dbReference type="ARBA" id="ARBA00022741"/>
    </source>
</evidence>
<sequence length="434" mass="48280">MKRSSKVPSTRLGRLGKLGGLAAKITASVVTSSAQQIIKAQRPSLQKTLLTTSNAQSITQHLAQMRGAAMKVGQMLSMDAGEFLPKEWEPILARLRQGADSMPKAQLLFMLNTYWGRDWQSQFTYFSFEPMASASIGQVHRATLKNGRELAIKVQYPGIAESIDSDIDNVGKLLKLSGLLPPQFDICKLLNEAKAQLKREADYTIERDYLTKYKSLIGKDSTFVVPDIEPQLCNQHILAMEYIDGIGLEKLAEQSQADIDSCMQSLVSLTLRELFDFGFMQSDPNFANFLLLPHTKQIALLDFGACCELSSKTQATYKQMATGMQMQDASQIRASLMTLGLLQEDMPENIIQTVVDASLMASECLQVNSYHLKNSRLIQRLYQRTQSLIRNNQAVASPDFDTALVNRKISGMILLANKLGANLQLRPCLAPYLK</sequence>
<dbReference type="Proteomes" id="UP001595478">
    <property type="component" value="Unassembled WGS sequence"/>
</dbReference>
<accession>A0ABV7FV19</accession>
<feature type="domain" description="ABC1 atypical kinase-like" evidence="5">
    <location>
        <begin position="94"/>
        <end position="334"/>
    </location>
</feature>
<dbReference type="InterPro" id="IPR011009">
    <property type="entry name" value="Kinase-like_dom_sf"/>
</dbReference>
<keyword evidence="3" id="KW-0547">Nucleotide-binding</keyword>
<dbReference type="PANTHER" id="PTHR43851:SF3">
    <property type="entry name" value="COENZYME Q8"/>
    <property type="match status" value="1"/>
</dbReference>
<keyword evidence="4" id="KW-0067">ATP-binding</keyword>
<dbReference type="PANTHER" id="PTHR43851">
    <property type="match status" value="1"/>
</dbReference>
<evidence type="ECO:0000313" key="7">
    <source>
        <dbReference type="Proteomes" id="UP001595478"/>
    </source>
</evidence>
<keyword evidence="7" id="KW-1185">Reference proteome</keyword>
<dbReference type="CDD" id="cd13970">
    <property type="entry name" value="ABC1_ADCK3"/>
    <property type="match status" value="1"/>
</dbReference>
<comment type="similarity">
    <text evidence="1">Belongs to the protein kinase superfamily. ADCK protein kinase family.</text>
</comment>
<dbReference type="InterPro" id="IPR004147">
    <property type="entry name" value="ABC1_dom"/>
</dbReference>
<proteinExistence type="inferred from homology"/>
<dbReference type="Pfam" id="PF03109">
    <property type="entry name" value="ABC1"/>
    <property type="match status" value="1"/>
</dbReference>